<feature type="compositionally biased region" description="Basic and acidic residues" evidence="1">
    <location>
        <begin position="277"/>
        <end position="289"/>
    </location>
</feature>
<protein>
    <recommendedName>
        <fullName evidence="6">Mid2 domain-containing protein</fullName>
    </recommendedName>
</protein>
<dbReference type="EMBL" id="JACAZE010000008">
    <property type="protein sequence ID" value="KAF7308264.1"/>
    <property type="molecule type" value="Genomic_DNA"/>
</dbReference>
<keyword evidence="3" id="KW-0732">Signal</keyword>
<feature type="region of interest" description="Disordered" evidence="1">
    <location>
        <begin position="267"/>
        <end position="311"/>
    </location>
</feature>
<evidence type="ECO:0000256" key="3">
    <source>
        <dbReference type="SAM" id="SignalP"/>
    </source>
</evidence>
<dbReference type="AlphaFoldDB" id="A0A8H6W744"/>
<feature type="compositionally biased region" description="Polar residues" evidence="1">
    <location>
        <begin position="292"/>
        <end position="308"/>
    </location>
</feature>
<gene>
    <name evidence="4" type="ORF">HMN09_00674300</name>
</gene>
<dbReference type="OrthoDB" id="2757214at2759"/>
<keyword evidence="2" id="KW-1133">Transmembrane helix</keyword>
<dbReference type="Proteomes" id="UP000613580">
    <property type="component" value="Unassembled WGS sequence"/>
</dbReference>
<keyword evidence="2" id="KW-0812">Transmembrane</keyword>
<proteinExistence type="predicted"/>
<feature type="transmembrane region" description="Helical" evidence="2">
    <location>
        <begin position="233"/>
        <end position="255"/>
    </location>
</feature>
<feature type="compositionally biased region" description="Polar residues" evidence="1">
    <location>
        <begin position="382"/>
        <end position="391"/>
    </location>
</feature>
<reference evidence="4" key="1">
    <citation type="submission" date="2020-05" db="EMBL/GenBank/DDBJ databases">
        <title>Mycena genomes resolve the evolution of fungal bioluminescence.</title>
        <authorList>
            <person name="Tsai I.J."/>
        </authorList>
    </citation>
    <scope>NUCLEOTIDE SEQUENCE</scope>
    <source>
        <strain evidence="4">110903Hualien_Pintung</strain>
    </source>
</reference>
<evidence type="ECO:0008006" key="6">
    <source>
        <dbReference type="Google" id="ProtNLM"/>
    </source>
</evidence>
<evidence type="ECO:0000256" key="1">
    <source>
        <dbReference type="SAM" id="MobiDB-lite"/>
    </source>
</evidence>
<evidence type="ECO:0000313" key="4">
    <source>
        <dbReference type="EMBL" id="KAF7308264.1"/>
    </source>
</evidence>
<sequence length="496" mass="50758">MPAPRCRSVAATAATLGILSVAVSGAQTTDFLACNGTGMDWYKEMVGETPCQTYQSLRQICNPEYQVGLQSVNTPPDECSDQVSECCCNNVAFALSMLCLNCQQNIGTGSGIDAGVGAYADYLGTCNSTTAVVGLPSDIQTAVCNQKIKIDDDLYTNGWPDGAWFYVFTSETIVKDNAAAGNNSFTHCASTTLNQTSSSTSPSKSKTSSTSSASSTSVNDTATKHKSKIGGGAAAGIAIGAVAVIAAAFAAWLFCFHKRRKPQRAGVLEEPLGGTSMREREREQADHDPSLAPTSYPYSDNPNASSGSYFAGPRSDAGGSATSAGFAGLGAAATGGAVGPLYSPYSDSQSMHSNSASASASGSASVSANNPLTPRRGFHTAGQASAGSSSDLHGAGPGVAAYGMAAGEQPRGQAGPLPRKRRPGAPSPGIGERQPSAEPFLEADEHADSDMAVGSVRSLGELSERHTDAGPVRSVSLGRSPSGRLPPAYGEQTYSP</sequence>
<organism evidence="4 5">
    <name type="scientific">Mycena chlorophos</name>
    <name type="common">Agaric fungus</name>
    <name type="synonym">Agaricus chlorophos</name>
    <dbReference type="NCBI Taxonomy" id="658473"/>
    <lineage>
        <taxon>Eukaryota</taxon>
        <taxon>Fungi</taxon>
        <taxon>Dikarya</taxon>
        <taxon>Basidiomycota</taxon>
        <taxon>Agaricomycotina</taxon>
        <taxon>Agaricomycetes</taxon>
        <taxon>Agaricomycetidae</taxon>
        <taxon>Agaricales</taxon>
        <taxon>Marasmiineae</taxon>
        <taxon>Mycenaceae</taxon>
        <taxon>Mycena</taxon>
    </lineage>
</organism>
<feature type="chain" id="PRO_5034074737" description="Mid2 domain-containing protein" evidence="3">
    <location>
        <begin position="26"/>
        <end position="496"/>
    </location>
</feature>
<feature type="compositionally biased region" description="Low complexity" evidence="1">
    <location>
        <begin position="346"/>
        <end position="368"/>
    </location>
</feature>
<feature type="region of interest" description="Disordered" evidence="1">
    <location>
        <begin position="346"/>
        <end position="496"/>
    </location>
</feature>
<feature type="region of interest" description="Disordered" evidence="1">
    <location>
        <begin position="192"/>
        <end position="226"/>
    </location>
</feature>
<keyword evidence="5" id="KW-1185">Reference proteome</keyword>
<comment type="caution">
    <text evidence="4">The sequence shown here is derived from an EMBL/GenBank/DDBJ whole genome shotgun (WGS) entry which is preliminary data.</text>
</comment>
<evidence type="ECO:0000256" key="2">
    <source>
        <dbReference type="SAM" id="Phobius"/>
    </source>
</evidence>
<feature type="compositionally biased region" description="Low complexity" evidence="1">
    <location>
        <begin position="192"/>
        <end position="217"/>
    </location>
</feature>
<feature type="signal peptide" evidence="3">
    <location>
        <begin position="1"/>
        <end position="25"/>
    </location>
</feature>
<evidence type="ECO:0000313" key="5">
    <source>
        <dbReference type="Proteomes" id="UP000613580"/>
    </source>
</evidence>
<keyword evidence="2" id="KW-0472">Membrane</keyword>
<name>A0A8H6W744_MYCCL</name>
<accession>A0A8H6W744</accession>